<dbReference type="InterPro" id="IPR018171">
    <property type="entry name" value="Pept_tRNA_hydro_CS"/>
</dbReference>
<proteinExistence type="inferred from homology"/>
<dbReference type="GO" id="GO:0000049">
    <property type="term" value="F:tRNA binding"/>
    <property type="evidence" value="ECO:0007669"/>
    <property type="project" value="UniProtKB-KW"/>
</dbReference>
<keyword evidence="7" id="KW-1185">Reference proteome</keyword>
<gene>
    <name evidence="6" type="ORF">SNE40_001239</name>
</gene>
<sequence length="226" mass="25254">MSRRHFGFLISLLFREQKTCTPTMAVNLSTESNSNKYLIVGLGNHQLPSTRHNIGMMFVDRLAAQLNIRWINESKRCKGYVTSCFVSDDVELVLLKPKEPMNLNGTSVYKTALHYKISPENVYIVQDELDKSLGRISIKSGGSSRGHNGVKSVMNSLKTDAFLRVKLGIDRPVSREPDVVADYVLSEFTTEEKDQVDQIIPAAVKSLQKHLIKTSGADIQLGPNVF</sequence>
<protein>
    <recommendedName>
        <fullName evidence="1">peptidyl-tRNA hydrolase</fullName>
        <ecNumber evidence="1">3.1.1.29</ecNumber>
    </recommendedName>
</protein>
<evidence type="ECO:0000256" key="2">
    <source>
        <dbReference type="ARBA" id="ARBA00022555"/>
    </source>
</evidence>
<comment type="caution">
    <text evidence="6">The sequence shown here is derived from an EMBL/GenBank/DDBJ whole genome shotgun (WGS) entry which is preliminary data.</text>
</comment>
<organism evidence="6 7">
    <name type="scientific">Patella caerulea</name>
    <name type="common">Rayed Mediterranean limpet</name>
    <dbReference type="NCBI Taxonomy" id="87958"/>
    <lineage>
        <taxon>Eukaryota</taxon>
        <taxon>Metazoa</taxon>
        <taxon>Spiralia</taxon>
        <taxon>Lophotrochozoa</taxon>
        <taxon>Mollusca</taxon>
        <taxon>Gastropoda</taxon>
        <taxon>Patellogastropoda</taxon>
        <taxon>Patelloidea</taxon>
        <taxon>Patellidae</taxon>
        <taxon>Patella</taxon>
    </lineage>
</organism>
<dbReference type="Gene3D" id="3.40.50.1470">
    <property type="entry name" value="Peptidyl-tRNA hydrolase"/>
    <property type="match status" value="1"/>
</dbReference>
<accession>A0AAN8Q2Q0</accession>
<dbReference type="PROSITE" id="PS01196">
    <property type="entry name" value="PEPT_TRNA_HYDROL_2"/>
    <property type="match status" value="1"/>
</dbReference>
<reference evidence="6 7" key="1">
    <citation type="submission" date="2024-01" db="EMBL/GenBank/DDBJ databases">
        <title>The genome of the rayed Mediterranean limpet Patella caerulea (Linnaeus, 1758).</title>
        <authorList>
            <person name="Anh-Thu Weber A."/>
            <person name="Halstead-Nussloch G."/>
        </authorList>
    </citation>
    <scope>NUCLEOTIDE SEQUENCE [LARGE SCALE GENOMIC DNA]</scope>
    <source>
        <strain evidence="6">AATW-2023a</strain>
        <tissue evidence="6">Whole specimen</tissue>
    </source>
</reference>
<dbReference type="SUPFAM" id="SSF53178">
    <property type="entry name" value="Peptidyl-tRNA hydrolase-like"/>
    <property type="match status" value="1"/>
</dbReference>
<keyword evidence="3" id="KW-0378">Hydrolase</keyword>
<dbReference type="InterPro" id="IPR001328">
    <property type="entry name" value="Pept_tRNA_hydro"/>
</dbReference>
<dbReference type="EMBL" id="JAZGQO010000001">
    <property type="protein sequence ID" value="KAK6195911.1"/>
    <property type="molecule type" value="Genomic_DNA"/>
</dbReference>
<dbReference type="InterPro" id="IPR036416">
    <property type="entry name" value="Pept_tRNA_hydro_sf"/>
</dbReference>
<keyword evidence="4" id="KW-0694">RNA-binding</keyword>
<evidence type="ECO:0000313" key="6">
    <source>
        <dbReference type="EMBL" id="KAK6195911.1"/>
    </source>
</evidence>
<evidence type="ECO:0000313" key="7">
    <source>
        <dbReference type="Proteomes" id="UP001347796"/>
    </source>
</evidence>
<evidence type="ECO:0000256" key="5">
    <source>
        <dbReference type="ARBA" id="ARBA00038063"/>
    </source>
</evidence>
<dbReference type="Proteomes" id="UP001347796">
    <property type="component" value="Unassembled WGS sequence"/>
</dbReference>
<evidence type="ECO:0000256" key="3">
    <source>
        <dbReference type="ARBA" id="ARBA00022801"/>
    </source>
</evidence>
<dbReference type="AlphaFoldDB" id="A0AAN8Q2Q0"/>
<comment type="similarity">
    <text evidence="5">Belongs to the PTH family.</text>
</comment>
<dbReference type="GO" id="GO:0004045">
    <property type="term" value="F:peptidyl-tRNA hydrolase activity"/>
    <property type="evidence" value="ECO:0007669"/>
    <property type="project" value="UniProtKB-EC"/>
</dbReference>
<keyword evidence="2" id="KW-0820">tRNA-binding</keyword>
<dbReference type="Pfam" id="PF01195">
    <property type="entry name" value="Pept_tRNA_hydro"/>
    <property type="match status" value="1"/>
</dbReference>
<evidence type="ECO:0000256" key="1">
    <source>
        <dbReference type="ARBA" id="ARBA00013260"/>
    </source>
</evidence>
<dbReference type="EC" id="3.1.1.29" evidence="1"/>
<evidence type="ECO:0000256" key="4">
    <source>
        <dbReference type="ARBA" id="ARBA00022884"/>
    </source>
</evidence>
<dbReference type="PANTHER" id="PTHR17224">
    <property type="entry name" value="PEPTIDYL-TRNA HYDROLASE"/>
    <property type="match status" value="1"/>
</dbReference>
<name>A0AAN8Q2Q0_PATCE</name>
<dbReference type="NCBIfam" id="TIGR00447">
    <property type="entry name" value="pth"/>
    <property type="match status" value="1"/>
</dbReference>
<dbReference type="PANTHER" id="PTHR17224:SF1">
    <property type="entry name" value="PEPTIDYL-TRNA HYDROLASE"/>
    <property type="match status" value="1"/>
</dbReference>